<accession>A0A9P0CY77</accession>
<dbReference type="GO" id="GO:0003676">
    <property type="term" value="F:nucleic acid binding"/>
    <property type="evidence" value="ECO:0007669"/>
    <property type="project" value="InterPro"/>
</dbReference>
<organism evidence="2 3">
    <name type="scientific">Psylliodes chrysocephalus</name>
    <dbReference type="NCBI Taxonomy" id="3402493"/>
    <lineage>
        <taxon>Eukaryota</taxon>
        <taxon>Metazoa</taxon>
        <taxon>Ecdysozoa</taxon>
        <taxon>Arthropoda</taxon>
        <taxon>Hexapoda</taxon>
        <taxon>Insecta</taxon>
        <taxon>Pterygota</taxon>
        <taxon>Neoptera</taxon>
        <taxon>Endopterygota</taxon>
        <taxon>Coleoptera</taxon>
        <taxon>Polyphaga</taxon>
        <taxon>Cucujiformia</taxon>
        <taxon>Chrysomeloidea</taxon>
        <taxon>Chrysomelidae</taxon>
        <taxon>Galerucinae</taxon>
        <taxon>Alticini</taxon>
        <taxon>Psylliodes</taxon>
    </lineage>
</organism>
<proteinExistence type="predicted"/>
<name>A0A9P0CY77_9CUCU</name>
<feature type="compositionally biased region" description="Basic residues" evidence="1">
    <location>
        <begin position="295"/>
        <end position="306"/>
    </location>
</feature>
<dbReference type="EMBL" id="OV651814">
    <property type="protein sequence ID" value="CAH1107109.1"/>
    <property type="molecule type" value="Genomic_DNA"/>
</dbReference>
<evidence type="ECO:0000313" key="2">
    <source>
        <dbReference type="EMBL" id="CAH1107109.1"/>
    </source>
</evidence>
<dbReference type="InterPro" id="IPR036875">
    <property type="entry name" value="Znf_CCHC_sf"/>
</dbReference>
<dbReference type="Gene3D" id="4.10.60.10">
    <property type="entry name" value="Zinc finger, CCHC-type"/>
    <property type="match status" value="1"/>
</dbReference>
<feature type="region of interest" description="Disordered" evidence="1">
    <location>
        <begin position="286"/>
        <end position="306"/>
    </location>
</feature>
<reference evidence="2" key="1">
    <citation type="submission" date="2022-01" db="EMBL/GenBank/DDBJ databases">
        <authorList>
            <person name="King R."/>
        </authorList>
    </citation>
    <scope>NUCLEOTIDE SEQUENCE</scope>
</reference>
<keyword evidence="3" id="KW-1185">Reference proteome</keyword>
<protein>
    <submittedName>
        <fullName evidence="2">Uncharacterized protein</fullName>
    </submittedName>
</protein>
<dbReference type="GO" id="GO:0008270">
    <property type="term" value="F:zinc ion binding"/>
    <property type="evidence" value="ECO:0007669"/>
    <property type="project" value="InterPro"/>
</dbReference>
<dbReference type="AlphaFoldDB" id="A0A9P0CY77"/>
<dbReference type="Proteomes" id="UP001153636">
    <property type="component" value="Chromosome 2"/>
</dbReference>
<evidence type="ECO:0000256" key="1">
    <source>
        <dbReference type="SAM" id="MobiDB-lite"/>
    </source>
</evidence>
<sequence length="637" mass="73771">MRTRTAGFNRNTETLHVSGMDAEAVKEDVTEAVKQRVGWDDERWKITEMRPQANNTQAITLTIGTKEAKKILGDGILTVGMVRCQVEKRLRVDRCYKCWSYDHKATECKGPDRSRSYDNIDDKAQQSAETKEAGTDFNEQTERELFEQQLVAEHSRRLSLNRSPPPEERIKFDLMDLPVSQTPDGAKTEVKRVRSPEEVEKPQFGVLQKHMDEIQRVSKILYDLAISNSNTKVEIKNGVRDLKRRMKRIQLRMETYKQSTVYTNRQRQAEETVWTGQKKNKIYWNAGRRKDDGRRKKSLQNRRRKNVQRAIRSGRRMGRIKKVIDLSWSENAYTNTREAQDKKMMEPGDMVIFVDPKKQIEAELARDVSARFADIRPLIKSGIIKVEQLKTKTETISEDGERKKITNSLWVAPLKTGYDTECLYKSLKEVKDGTNTGEERVINIITTEVPEDKYIRKCTEALFHKTMSKIQIWGNKQQQNRKNEGDVLLEVMGGKEKAQAFKGEMEKNGGSKVEFRQDTSTIYISDIEAGITEEDVKQVIRENTRKEIGNLRVSLRKNRFGNQNAIVTLDRESARDILRRETVQIGWMECRVRARITLTRCYRCLGFGQQTAECKGQDRSENCLNCNEKGHTARVQK</sequence>
<dbReference type="OrthoDB" id="6782564at2759"/>
<gene>
    <name evidence="2" type="ORF">PSYICH_LOCUS6901</name>
</gene>
<evidence type="ECO:0000313" key="3">
    <source>
        <dbReference type="Proteomes" id="UP001153636"/>
    </source>
</evidence>
<feature type="region of interest" description="Disordered" evidence="1">
    <location>
        <begin position="109"/>
        <end position="138"/>
    </location>
</feature>
<dbReference type="SUPFAM" id="SSF57756">
    <property type="entry name" value="Retrovirus zinc finger-like domains"/>
    <property type="match status" value="1"/>
</dbReference>